<dbReference type="Gramene" id="KMS93456">
    <property type="protein sequence ID" value="KMS93456"/>
    <property type="gene ID" value="BVRB_031300"/>
</dbReference>
<sequence length="209" mass="23000">NEETLRGVFGTVKSDVFNFCFVTSVTVRRNPDTSRHVPNPRGCPHDNHFLFSMIAEVVFIAILVSASIDARIVDSSKLTPDTLAASWSRSGRMPRAPPNLNSTSLQEALNDALSTLATDSFHVRKIAQTSLNGAKLPHVDNLHAMIRLVKHIVECALDDHQMVTIQTSEGKRLQFEGLIGLAPQWIRRAIDKDAQESVSACLAARATIF</sequence>
<gene>
    <name evidence="1" type="ORF">BVRB_031300</name>
</gene>
<evidence type="ECO:0000313" key="1">
    <source>
        <dbReference type="EMBL" id="KMS93456.1"/>
    </source>
</evidence>
<proteinExistence type="predicted"/>
<organism evidence="1 2">
    <name type="scientific">Beta vulgaris subsp. vulgaris</name>
    <name type="common">Beet</name>
    <dbReference type="NCBI Taxonomy" id="3555"/>
    <lineage>
        <taxon>Eukaryota</taxon>
        <taxon>Viridiplantae</taxon>
        <taxon>Streptophyta</taxon>
        <taxon>Embryophyta</taxon>
        <taxon>Tracheophyta</taxon>
        <taxon>Spermatophyta</taxon>
        <taxon>Magnoliopsida</taxon>
        <taxon>eudicotyledons</taxon>
        <taxon>Gunneridae</taxon>
        <taxon>Pentapetalae</taxon>
        <taxon>Caryophyllales</taxon>
        <taxon>Chenopodiaceae</taxon>
        <taxon>Betoideae</taxon>
        <taxon>Beta</taxon>
    </lineage>
</organism>
<accession>A0A0J8AXG8</accession>
<evidence type="ECO:0000313" key="2">
    <source>
        <dbReference type="Proteomes" id="UP000035740"/>
    </source>
</evidence>
<dbReference type="AlphaFoldDB" id="A0A0J8AXG8"/>
<reference evidence="1 2" key="1">
    <citation type="journal article" date="2014" name="Nature">
        <title>The genome of the recently domesticated crop plant sugar beet (Beta vulgaris).</title>
        <authorList>
            <person name="Dohm J.C."/>
            <person name="Minoche A.E."/>
            <person name="Holtgrawe D."/>
            <person name="Capella-Gutierrez S."/>
            <person name="Zakrzewski F."/>
            <person name="Tafer H."/>
            <person name="Rupp O."/>
            <person name="Sorensen T.R."/>
            <person name="Stracke R."/>
            <person name="Reinhardt R."/>
            <person name="Goesmann A."/>
            <person name="Kraft T."/>
            <person name="Schulz B."/>
            <person name="Stadler P.F."/>
            <person name="Schmidt T."/>
            <person name="Gabaldon T."/>
            <person name="Lehrach H."/>
            <person name="Weisshaar B."/>
            <person name="Himmelbauer H."/>
        </authorList>
    </citation>
    <scope>NUCLEOTIDE SEQUENCE [LARGE SCALE GENOMIC DNA]</scope>
    <source>
        <tissue evidence="1">Taproot</tissue>
    </source>
</reference>
<name>A0A0J8AXG8_BETVV</name>
<feature type="non-terminal residue" evidence="1">
    <location>
        <position position="1"/>
    </location>
</feature>
<dbReference type="Proteomes" id="UP000035740">
    <property type="component" value="Unassembled WGS sequence"/>
</dbReference>
<dbReference type="EMBL" id="KQ102586">
    <property type="protein sequence ID" value="KMS93456.1"/>
    <property type="molecule type" value="Genomic_DNA"/>
</dbReference>
<keyword evidence="2" id="KW-1185">Reference proteome</keyword>
<feature type="non-terminal residue" evidence="1">
    <location>
        <position position="209"/>
    </location>
</feature>
<protein>
    <submittedName>
        <fullName evidence="1">Uncharacterized protein</fullName>
    </submittedName>
</protein>